<dbReference type="Proteomes" id="UP001500212">
    <property type="component" value="Unassembled WGS sequence"/>
</dbReference>
<dbReference type="Pfam" id="PF04738">
    <property type="entry name" value="Lant_dehydr_N"/>
    <property type="match status" value="1"/>
</dbReference>
<feature type="domain" description="Thiopeptide-type bacteriocin biosynthesis" evidence="2">
    <location>
        <begin position="762"/>
        <end position="1014"/>
    </location>
</feature>
<dbReference type="InterPro" id="IPR006827">
    <property type="entry name" value="Lant_deHydtase_N"/>
</dbReference>
<reference evidence="4" key="1">
    <citation type="journal article" date="2019" name="Int. J. Syst. Evol. Microbiol.">
        <title>The Global Catalogue of Microorganisms (GCM) 10K type strain sequencing project: providing services to taxonomists for standard genome sequencing and annotation.</title>
        <authorList>
            <consortium name="The Broad Institute Genomics Platform"/>
            <consortium name="The Broad Institute Genome Sequencing Center for Infectious Disease"/>
            <person name="Wu L."/>
            <person name="Ma J."/>
        </authorList>
    </citation>
    <scope>NUCLEOTIDE SEQUENCE [LARGE SCALE GENOMIC DNA]</scope>
    <source>
        <strain evidence="4">JCM 17938</strain>
    </source>
</reference>
<keyword evidence="4" id="KW-1185">Reference proteome</keyword>
<evidence type="ECO:0000259" key="2">
    <source>
        <dbReference type="Pfam" id="PF14028"/>
    </source>
</evidence>
<evidence type="ECO:0000313" key="3">
    <source>
        <dbReference type="EMBL" id="GAA4612828.1"/>
    </source>
</evidence>
<evidence type="ECO:0000313" key="4">
    <source>
        <dbReference type="Proteomes" id="UP001500212"/>
    </source>
</evidence>
<sequence>MWYRPLDAALVRATTFPGSQIPGVWPDAEGEPDVEQWCAWLTEVWAQRPIADAATVASPALATRVAQVSRGYRPSTRQARRMALSLARYLVRAHRRATPFALFAGVAPLHFGPETKALWSDKHHVRVRADTVWLTGVISQLEACAALRHRLPVTVNDLAFTRGERLIVPWQPHAGAPDRPPTAEVSVRSNRAVEIVLQAAASPIPGGDLLKELVTALPDTPRPALEAVVSDLITCGVLITSLRPPSTSTDGLAHVVDQLSAVNAVEVREAAPLIEQLLAIHTALEAHEAAASAELSAGRMRRLSDTEQPLMLDVRLGSTVVLPPAVAAEVAHAADTFLRLTPYPGGHPAWKDYHDRFLARYGVGAVARLDELIDPMTGIGFPAHYGDPEQEKIRGVMSRRDERLLALAQQAALDGVREVVLDDDLVNALTTEEAGELRPAPHAALCVEVCAPTLAALKQGAFTLVVVGAGRTAVALNGRFLDLMPERDRQRMLGVFCGLPVSVDGAIPAQLSFPPVHPRVENVACAPRLLPDIITVAEHRAEGPGRLPLKDLAVTADADGMYLMSLSRRRVVEPVLGNAAARHTMPPIVRFLFELPRARQSALSPFLWGTADCLPYLPRIRVGRTVLAPERWRIPAGALPGPDASGPVWAVVMSTLRERLRLPTTVSIGESDRVLRLNLDEPMDLAVLRDHLDKATRAGQSVNVSEAPAAAEHGWFGGRAHEVVVPIASTAPPSRAPAIVHISGPLPMVDPADGVLPGDVVLFAKVYGHPEVFDTILTRHLPELLAAGDTSPMWWFIRYRDPRPHLRLRLHLASAHDYGTAAARVGVWAADLRRRGLAADLVLDTYRPETTRYGSGTAQTAAEALFAADSAAALVQLQALAVRDVHPDALTAASMADLACALAGGIPAGMRWLIDHTRTGPAPALDRALVRQTIDLAGLSADSAALEESELAGRITDIWGARREAATIYTERLGADATHLTAASVTGSLLHMHHIRARGINPGTERLCHRLARAAALSWIARHDTPEGQQR</sequence>
<evidence type="ECO:0000259" key="1">
    <source>
        <dbReference type="Pfam" id="PF04738"/>
    </source>
</evidence>
<gene>
    <name evidence="3" type="ORF">GCM10023195_55240</name>
</gene>
<dbReference type="EMBL" id="BAABHJ010000021">
    <property type="protein sequence ID" value="GAA4612828.1"/>
    <property type="molecule type" value="Genomic_DNA"/>
</dbReference>
<name>A0ABP8TP23_9ACTN</name>
<protein>
    <submittedName>
        <fullName evidence="3">Lantibiotic dehydratase</fullName>
    </submittedName>
</protein>
<feature type="domain" description="Lantibiotic dehydratase N-terminal" evidence="1">
    <location>
        <begin position="48"/>
        <end position="688"/>
    </location>
</feature>
<dbReference type="InterPro" id="IPR023809">
    <property type="entry name" value="Thiopep_bacteriocin_synth_dom"/>
</dbReference>
<dbReference type="Pfam" id="PF14028">
    <property type="entry name" value="Lant_dehydr_C"/>
    <property type="match status" value="1"/>
</dbReference>
<organism evidence="3 4">
    <name type="scientific">Actinoallomurus liliacearum</name>
    <dbReference type="NCBI Taxonomy" id="1080073"/>
    <lineage>
        <taxon>Bacteria</taxon>
        <taxon>Bacillati</taxon>
        <taxon>Actinomycetota</taxon>
        <taxon>Actinomycetes</taxon>
        <taxon>Streptosporangiales</taxon>
        <taxon>Thermomonosporaceae</taxon>
        <taxon>Actinoallomurus</taxon>
    </lineage>
</organism>
<comment type="caution">
    <text evidence="3">The sequence shown here is derived from an EMBL/GenBank/DDBJ whole genome shotgun (WGS) entry which is preliminary data.</text>
</comment>
<dbReference type="NCBIfam" id="TIGR03891">
    <property type="entry name" value="thiopep_ocin"/>
    <property type="match status" value="1"/>
</dbReference>
<proteinExistence type="predicted"/>
<accession>A0ABP8TP23</accession>